<dbReference type="RefSeq" id="WP_207862376.1">
    <property type="nucleotide sequence ID" value="NZ_JAFREP010000035.1"/>
</dbReference>
<name>A0A8J7QPR1_9BACT</name>
<proteinExistence type="predicted"/>
<gene>
    <name evidence="1" type="ORF">J3U88_28275</name>
</gene>
<reference evidence="1" key="1">
    <citation type="submission" date="2021-03" db="EMBL/GenBank/DDBJ databases">
        <authorList>
            <person name="Wang G."/>
        </authorList>
    </citation>
    <scope>NUCLEOTIDE SEQUENCE</scope>
    <source>
        <strain evidence="1">KCTC 12899</strain>
    </source>
</reference>
<dbReference type="Proteomes" id="UP000664417">
    <property type="component" value="Unassembled WGS sequence"/>
</dbReference>
<protein>
    <submittedName>
        <fullName evidence="1">Uncharacterized protein</fullName>
    </submittedName>
</protein>
<comment type="caution">
    <text evidence="1">The sequence shown here is derived from an EMBL/GenBank/DDBJ whole genome shotgun (WGS) entry which is preliminary data.</text>
</comment>
<dbReference type="EMBL" id="JAFREP010000035">
    <property type="protein sequence ID" value="MBO1322403.1"/>
    <property type="molecule type" value="Genomic_DNA"/>
</dbReference>
<evidence type="ECO:0000313" key="1">
    <source>
        <dbReference type="EMBL" id="MBO1322403.1"/>
    </source>
</evidence>
<accession>A0A8J7QPR1</accession>
<organism evidence="1 2">
    <name type="scientific">Acanthopleuribacter pedis</name>
    <dbReference type="NCBI Taxonomy" id="442870"/>
    <lineage>
        <taxon>Bacteria</taxon>
        <taxon>Pseudomonadati</taxon>
        <taxon>Acidobacteriota</taxon>
        <taxon>Holophagae</taxon>
        <taxon>Acanthopleuribacterales</taxon>
        <taxon>Acanthopleuribacteraceae</taxon>
        <taxon>Acanthopleuribacter</taxon>
    </lineage>
</organism>
<keyword evidence="2" id="KW-1185">Reference proteome</keyword>
<evidence type="ECO:0000313" key="2">
    <source>
        <dbReference type="Proteomes" id="UP000664417"/>
    </source>
</evidence>
<dbReference type="AlphaFoldDB" id="A0A8J7QPR1"/>
<sequence>MANSNPDADRRHYLGQILSYETNHLDDLLATRRRLLGRQDLPSPKAPRETRRMQLENQMLHLEATLFQPDSPAWQQPPSHADFDAYPLLQQRFEQLSRLFALRDRFLAAETDPALDPDFLIWYKRLVSAPLQLMKQWRGFTQAYFQEGTYLAEIAAQISRLQSHYPELFALQAEWFQHILERPPRGWKTIF</sequence>